<name>A0ACB8CB60_DERSI</name>
<evidence type="ECO:0000313" key="2">
    <source>
        <dbReference type="Proteomes" id="UP000821865"/>
    </source>
</evidence>
<organism evidence="1 2">
    <name type="scientific">Dermacentor silvarum</name>
    <name type="common">Tick</name>
    <dbReference type="NCBI Taxonomy" id="543639"/>
    <lineage>
        <taxon>Eukaryota</taxon>
        <taxon>Metazoa</taxon>
        <taxon>Ecdysozoa</taxon>
        <taxon>Arthropoda</taxon>
        <taxon>Chelicerata</taxon>
        <taxon>Arachnida</taxon>
        <taxon>Acari</taxon>
        <taxon>Parasitiformes</taxon>
        <taxon>Ixodida</taxon>
        <taxon>Ixodoidea</taxon>
        <taxon>Ixodidae</taxon>
        <taxon>Rhipicephalinae</taxon>
        <taxon>Dermacentor</taxon>
    </lineage>
</organism>
<evidence type="ECO:0000313" key="1">
    <source>
        <dbReference type="EMBL" id="KAH7938148.1"/>
    </source>
</evidence>
<protein>
    <submittedName>
        <fullName evidence="1">Uncharacterized protein</fullName>
    </submittedName>
</protein>
<reference evidence="1" key="1">
    <citation type="submission" date="2020-05" db="EMBL/GenBank/DDBJ databases">
        <title>Large-scale comparative analyses of tick genomes elucidate their genetic diversity and vector capacities.</title>
        <authorList>
            <person name="Jia N."/>
            <person name="Wang J."/>
            <person name="Shi W."/>
            <person name="Du L."/>
            <person name="Sun Y."/>
            <person name="Zhan W."/>
            <person name="Jiang J."/>
            <person name="Wang Q."/>
            <person name="Zhang B."/>
            <person name="Ji P."/>
            <person name="Sakyi L.B."/>
            <person name="Cui X."/>
            <person name="Yuan T."/>
            <person name="Jiang B."/>
            <person name="Yang W."/>
            <person name="Lam T.T.-Y."/>
            <person name="Chang Q."/>
            <person name="Ding S."/>
            <person name="Wang X."/>
            <person name="Zhu J."/>
            <person name="Ruan X."/>
            <person name="Zhao L."/>
            <person name="Wei J."/>
            <person name="Que T."/>
            <person name="Du C."/>
            <person name="Cheng J."/>
            <person name="Dai P."/>
            <person name="Han X."/>
            <person name="Huang E."/>
            <person name="Gao Y."/>
            <person name="Liu J."/>
            <person name="Shao H."/>
            <person name="Ye R."/>
            <person name="Li L."/>
            <person name="Wei W."/>
            <person name="Wang X."/>
            <person name="Wang C."/>
            <person name="Yang T."/>
            <person name="Huo Q."/>
            <person name="Li W."/>
            <person name="Guo W."/>
            <person name="Chen H."/>
            <person name="Zhou L."/>
            <person name="Ni X."/>
            <person name="Tian J."/>
            <person name="Zhou Y."/>
            <person name="Sheng Y."/>
            <person name="Liu T."/>
            <person name="Pan Y."/>
            <person name="Xia L."/>
            <person name="Li J."/>
            <person name="Zhao F."/>
            <person name="Cao W."/>
        </authorList>
    </citation>
    <scope>NUCLEOTIDE SEQUENCE</scope>
    <source>
        <strain evidence="1">Dsil-2018</strain>
    </source>
</reference>
<dbReference type="Proteomes" id="UP000821865">
    <property type="component" value="Chromosome 8"/>
</dbReference>
<keyword evidence="2" id="KW-1185">Reference proteome</keyword>
<accession>A0ACB8CB60</accession>
<comment type="caution">
    <text evidence="1">The sequence shown here is derived from an EMBL/GenBank/DDBJ whole genome shotgun (WGS) entry which is preliminary data.</text>
</comment>
<gene>
    <name evidence="1" type="ORF">HPB49_020952</name>
</gene>
<sequence>MKFSLNPITLSHQLRQLGDPRTRDYPVVTNPLFVLTLLLSYLYFVKVAGPRWMKNREPFRILNIVRLYNLLMIAVGIRFLYLVLKFTYLPGGHYNLWCQGITGHMTDEMREYYRTGWIYIAVRYCDLLDTVFFVLRKKFAHVSLLHVLHHTIVVANAWFFALFAPEGQPTMSMCLNVFVHVIMYSYYFLTTFGPSVRKYLWWKKYLTTLQIVQFVLIMIHLSIPLFVDCGFPKHLIMLGNVQTFLILCLFVNFYAKTYVAKPAQVVLQGSESEERRDVDFVPNGKNKCS</sequence>
<proteinExistence type="predicted"/>
<dbReference type="EMBL" id="CM023477">
    <property type="protein sequence ID" value="KAH7938148.1"/>
    <property type="molecule type" value="Genomic_DNA"/>
</dbReference>